<feature type="chain" id="PRO_5016238426" description="Protein kinase domain-containing protein" evidence="8">
    <location>
        <begin position="24"/>
        <end position="626"/>
    </location>
</feature>
<comment type="subcellular location">
    <subcellularLocation>
        <location evidence="1">Membrane</location>
        <topology evidence="1">Single-pass type I membrane protein</topology>
    </subcellularLocation>
</comment>
<feature type="signal peptide" evidence="8">
    <location>
        <begin position="1"/>
        <end position="23"/>
    </location>
</feature>
<evidence type="ECO:0000313" key="10">
    <source>
        <dbReference type="EMBL" id="RAL44457.1"/>
    </source>
</evidence>
<dbReference type="Proteomes" id="UP000249390">
    <property type="component" value="Unassembled WGS sequence"/>
</dbReference>
<keyword evidence="11" id="KW-1185">Reference proteome</keyword>
<dbReference type="FunFam" id="3.80.10.10:FF:000379">
    <property type="entry name" value="Protein NSP-INTERACTING KINASE 2"/>
    <property type="match status" value="1"/>
</dbReference>
<dbReference type="Gene3D" id="1.10.510.10">
    <property type="entry name" value="Transferase(Phosphotransferase) domain 1"/>
    <property type="match status" value="1"/>
</dbReference>
<evidence type="ECO:0000313" key="11">
    <source>
        <dbReference type="Proteomes" id="UP000249390"/>
    </source>
</evidence>
<dbReference type="InterPro" id="IPR001245">
    <property type="entry name" value="Ser-Thr/Tyr_kinase_cat_dom"/>
</dbReference>
<dbReference type="GO" id="GO:0005524">
    <property type="term" value="F:ATP binding"/>
    <property type="evidence" value="ECO:0007669"/>
    <property type="project" value="InterPro"/>
</dbReference>
<dbReference type="PROSITE" id="PS50011">
    <property type="entry name" value="PROTEIN_KINASE_DOM"/>
    <property type="match status" value="1"/>
</dbReference>
<evidence type="ECO:0000256" key="6">
    <source>
        <dbReference type="ARBA" id="ARBA00023136"/>
    </source>
</evidence>
<keyword evidence="5 7" id="KW-1133">Transmembrane helix</keyword>
<evidence type="ECO:0000256" key="3">
    <source>
        <dbReference type="ARBA" id="ARBA00022692"/>
    </source>
</evidence>
<reference evidence="10 11" key="1">
    <citation type="submission" date="2018-06" db="EMBL/GenBank/DDBJ databases">
        <title>The Genome of Cuscuta australis (Dodder) Provides Insight into the Evolution of Plant Parasitism.</title>
        <authorList>
            <person name="Liu H."/>
        </authorList>
    </citation>
    <scope>NUCLEOTIDE SEQUENCE [LARGE SCALE GENOMIC DNA]</scope>
    <source>
        <strain evidence="11">cv. Yunnan</strain>
        <tissue evidence="10">Vines</tissue>
    </source>
</reference>
<dbReference type="Gene3D" id="3.80.10.10">
    <property type="entry name" value="Ribonuclease Inhibitor"/>
    <property type="match status" value="1"/>
</dbReference>
<keyword evidence="2" id="KW-0433">Leucine-rich repeat</keyword>
<evidence type="ECO:0000256" key="4">
    <source>
        <dbReference type="ARBA" id="ARBA00022737"/>
    </source>
</evidence>
<dbReference type="EMBL" id="NQVE01000143">
    <property type="protein sequence ID" value="RAL44457.1"/>
    <property type="molecule type" value="Genomic_DNA"/>
</dbReference>
<dbReference type="InterPro" id="IPR051824">
    <property type="entry name" value="LRR_Rcpt-Like_S/T_Kinase"/>
</dbReference>
<accession>A0A328DFD5</accession>
<dbReference type="InterPro" id="IPR001611">
    <property type="entry name" value="Leu-rich_rpt"/>
</dbReference>
<dbReference type="GO" id="GO:0016020">
    <property type="term" value="C:membrane"/>
    <property type="evidence" value="ECO:0007669"/>
    <property type="project" value="UniProtKB-SubCell"/>
</dbReference>
<sequence>MISHLVCMTILFLGLSCLQHVCANAELSALMEMKASLDPENKILSSWTRDGDPCSGSFLGVGCNEHRKVGNISLPSRGLAGELSPAVAELRCLSGLYLQFNKLSGEIPREIGNLTELTDLYLDFNNFSGIIPSEIGRMASLQVLQLNNNQLTGSIPQEIGFLKKLSYIALEHNMLTGLQRLNGGGFKGGNNPNLCGVGVLSLRNCTPLDYEGKVNPGEGSVPLAVNIPKAANVLSHCKHHQPHCSSPSKSLILIIGVVSATVSLLGLGICIAFIYRWRRQKVGTSVDESEDKRLNADQPKELPRNLTPLISLEYSQEWDPMTTDATAKFNVEEVESAAQHFSDANLLGRSNFSAVYRGILKDGGVVAIKSINLTACKSEEAEFMKGLNMITSLKHDNLIKLRGFCCSKGRGECFLIYDYASRGTLSRYLDVGEGSGFVLNWPTRVSIIKGIARGIEYLHSCDDNKPAIVHRNISVEKILLNEQFSAVILDSGLLKLFAEDVVYSALKVSAALGYMAPEYITSGSFTEKSDVYAFGVVMLQVLSGKCMLTSSLRASAESCDFVGFIDPNLKGKFNENEAAKLTKVAVACTNEVPENRPTMAAVNGELAGEGQNFVGRVGHDGFHEAV</sequence>
<protein>
    <recommendedName>
        <fullName evidence="9">Protein kinase domain-containing protein</fullName>
    </recommendedName>
</protein>
<proteinExistence type="predicted"/>
<dbReference type="AlphaFoldDB" id="A0A328DFD5"/>
<feature type="domain" description="Protein kinase" evidence="9">
    <location>
        <begin position="341"/>
        <end position="614"/>
    </location>
</feature>
<keyword evidence="3 7" id="KW-0812">Transmembrane</keyword>
<keyword evidence="6 7" id="KW-0472">Membrane</keyword>
<dbReference type="FunFam" id="3.30.200.20:FF:000371">
    <property type="entry name" value="Protein NSP-INTERACTING KINASE 2"/>
    <property type="match status" value="1"/>
</dbReference>
<feature type="transmembrane region" description="Helical" evidence="7">
    <location>
        <begin position="251"/>
        <end position="275"/>
    </location>
</feature>
<dbReference type="Pfam" id="PF08263">
    <property type="entry name" value="LRRNT_2"/>
    <property type="match status" value="1"/>
</dbReference>
<organism evidence="10 11">
    <name type="scientific">Cuscuta australis</name>
    <dbReference type="NCBI Taxonomy" id="267555"/>
    <lineage>
        <taxon>Eukaryota</taxon>
        <taxon>Viridiplantae</taxon>
        <taxon>Streptophyta</taxon>
        <taxon>Embryophyta</taxon>
        <taxon>Tracheophyta</taxon>
        <taxon>Spermatophyta</taxon>
        <taxon>Magnoliopsida</taxon>
        <taxon>eudicotyledons</taxon>
        <taxon>Gunneridae</taxon>
        <taxon>Pentapetalae</taxon>
        <taxon>asterids</taxon>
        <taxon>lamiids</taxon>
        <taxon>Solanales</taxon>
        <taxon>Convolvulaceae</taxon>
        <taxon>Cuscuteae</taxon>
        <taxon>Cuscuta</taxon>
        <taxon>Cuscuta subgen. Grammica</taxon>
        <taxon>Cuscuta sect. Cleistogrammica</taxon>
    </lineage>
</organism>
<dbReference type="InterPro" id="IPR032675">
    <property type="entry name" value="LRR_dom_sf"/>
</dbReference>
<dbReference type="Pfam" id="PF07714">
    <property type="entry name" value="PK_Tyr_Ser-Thr"/>
    <property type="match status" value="1"/>
</dbReference>
<keyword evidence="8" id="KW-0732">Signal</keyword>
<evidence type="ECO:0000259" key="9">
    <source>
        <dbReference type="PROSITE" id="PS50011"/>
    </source>
</evidence>
<dbReference type="Pfam" id="PF13855">
    <property type="entry name" value="LRR_8"/>
    <property type="match status" value="1"/>
</dbReference>
<evidence type="ECO:0000256" key="5">
    <source>
        <dbReference type="ARBA" id="ARBA00022989"/>
    </source>
</evidence>
<dbReference type="Pfam" id="PF00560">
    <property type="entry name" value="LRR_1"/>
    <property type="match status" value="1"/>
</dbReference>
<dbReference type="PANTHER" id="PTHR48006">
    <property type="entry name" value="LEUCINE-RICH REPEAT-CONTAINING PROTEIN DDB_G0281931-RELATED"/>
    <property type="match status" value="1"/>
</dbReference>
<dbReference type="InterPro" id="IPR000719">
    <property type="entry name" value="Prot_kinase_dom"/>
</dbReference>
<dbReference type="Gene3D" id="3.30.200.20">
    <property type="entry name" value="Phosphorylase Kinase, domain 1"/>
    <property type="match status" value="1"/>
</dbReference>
<evidence type="ECO:0000256" key="2">
    <source>
        <dbReference type="ARBA" id="ARBA00022614"/>
    </source>
</evidence>
<name>A0A328DFD5_9ASTE</name>
<evidence type="ECO:0000256" key="7">
    <source>
        <dbReference type="SAM" id="Phobius"/>
    </source>
</evidence>
<dbReference type="InterPro" id="IPR013210">
    <property type="entry name" value="LRR_N_plant-typ"/>
</dbReference>
<dbReference type="GO" id="GO:0004672">
    <property type="term" value="F:protein kinase activity"/>
    <property type="evidence" value="ECO:0007669"/>
    <property type="project" value="InterPro"/>
</dbReference>
<dbReference type="PANTHER" id="PTHR48006:SF76">
    <property type="entry name" value="LRR RECEPTOR-LIKE KINASE"/>
    <property type="match status" value="1"/>
</dbReference>
<evidence type="ECO:0000256" key="1">
    <source>
        <dbReference type="ARBA" id="ARBA00004479"/>
    </source>
</evidence>
<dbReference type="SUPFAM" id="SSF52058">
    <property type="entry name" value="L domain-like"/>
    <property type="match status" value="1"/>
</dbReference>
<keyword evidence="4" id="KW-0677">Repeat</keyword>
<gene>
    <name evidence="10" type="ORF">DM860_011734</name>
</gene>
<dbReference type="InterPro" id="IPR011009">
    <property type="entry name" value="Kinase-like_dom_sf"/>
</dbReference>
<evidence type="ECO:0000256" key="8">
    <source>
        <dbReference type="SAM" id="SignalP"/>
    </source>
</evidence>
<comment type="caution">
    <text evidence="10">The sequence shown here is derived from an EMBL/GenBank/DDBJ whole genome shotgun (WGS) entry which is preliminary data.</text>
</comment>
<dbReference type="SUPFAM" id="SSF56112">
    <property type="entry name" value="Protein kinase-like (PK-like)"/>
    <property type="match status" value="1"/>
</dbReference>